<dbReference type="OrthoDB" id="5184455at2"/>
<dbReference type="AlphaFoldDB" id="A0A4S8PT76"/>
<dbReference type="Pfam" id="PF13398">
    <property type="entry name" value="Peptidase_M50B"/>
    <property type="match status" value="1"/>
</dbReference>
<reference evidence="2 3" key="2">
    <citation type="submission" date="2019-05" db="EMBL/GenBank/DDBJ databases">
        <title>Glycomyces buryatensis sp. nov.</title>
        <authorList>
            <person name="Nikitina E."/>
        </authorList>
    </citation>
    <scope>NUCLEOTIDE SEQUENCE [LARGE SCALE GENOMIC DNA]</scope>
    <source>
        <strain evidence="2 3">18</strain>
    </source>
</reference>
<feature type="transmembrane region" description="Helical" evidence="1">
    <location>
        <begin position="178"/>
        <end position="195"/>
    </location>
</feature>
<evidence type="ECO:0000313" key="3">
    <source>
        <dbReference type="Proteomes" id="UP000308760"/>
    </source>
</evidence>
<dbReference type="Proteomes" id="UP000308760">
    <property type="component" value="Unassembled WGS sequence"/>
</dbReference>
<feature type="transmembrane region" description="Helical" evidence="1">
    <location>
        <begin position="56"/>
        <end position="75"/>
    </location>
</feature>
<name>A0A4S8PT76_9ACTN</name>
<keyword evidence="1" id="KW-0812">Transmembrane</keyword>
<feature type="transmembrane region" description="Helical" evidence="1">
    <location>
        <begin position="239"/>
        <end position="270"/>
    </location>
</feature>
<feature type="transmembrane region" description="Helical" evidence="1">
    <location>
        <begin position="201"/>
        <end position="219"/>
    </location>
</feature>
<keyword evidence="3" id="KW-1185">Reference proteome</keyword>
<feature type="transmembrane region" description="Helical" evidence="1">
    <location>
        <begin position="152"/>
        <end position="171"/>
    </location>
</feature>
<evidence type="ECO:0000313" key="2">
    <source>
        <dbReference type="EMBL" id="THV33521.1"/>
    </source>
</evidence>
<comment type="caution">
    <text evidence="2">The sequence shown here is derived from an EMBL/GenBank/DDBJ whole genome shotgun (WGS) entry which is preliminary data.</text>
</comment>
<dbReference type="InterPro" id="IPR049500">
    <property type="entry name" value="Peptidase_M50B-like"/>
</dbReference>
<gene>
    <name evidence="2" type="ORF">FAB82_25630</name>
</gene>
<accession>A0A4S8PT76</accession>
<organism evidence="2 3">
    <name type="scientific">Glycomyces buryatensis</name>
    <dbReference type="NCBI Taxonomy" id="2570927"/>
    <lineage>
        <taxon>Bacteria</taxon>
        <taxon>Bacillati</taxon>
        <taxon>Actinomycetota</taxon>
        <taxon>Actinomycetes</taxon>
        <taxon>Glycomycetales</taxon>
        <taxon>Glycomycetaceae</taxon>
        <taxon>Glycomyces</taxon>
    </lineage>
</organism>
<keyword evidence="1" id="KW-1133">Transmembrane helix</keyword>
<keyword evidence="1" id="KW-0472">Membrane</keyword>
<sequence length="281" mass="29842">MQSSLRFGWGWATGGPVWLFFTARHLHPFLQAPRGPVEFFETVIDKLTQTQTAPPVGVMLGCLAAAAAMVLYAPVWRWSRGLVTIAHEGGHALMAVLMRRRLTGIRLHADTSGLTFSRGKPTGFGAAMTLFAGYIAPAAIGLGAAALTGAGYIVALLWITLISLAIMLAFIRNWYGALALLVVGAGVFAATWYGNAIVQTVAAYVGAWLLLLGAVKPVLELGARRRRGRGSGASDADQLAGITALPAGGWIFLFSLATIAAAIWGTWLLLPVEDWGWLQSV</sequence>
<feature type="transmembrane region" description="Helical" evidence="1">
    <location>
        <begin position="124"/>
        <end position="146"/>
    </location>
</feature>
<reference evidence="3" key="1">
    <citation type="submission" date="2019-04" db="EMBL/GenBank/DDBJ databases">
        <title>Nocardioides xinjiangensis sp. nov.</title>
        <authorList>
            <person name="Liu S."/>
        </authorList>
    </citation>
    <scope>NUCLEOTIDE SEQUENCE [LARGE SCALE GENOMIC DNA]</scope>
    <source>
        <strain evidence="3">18</strain>
    </source>
</reference>
<evidence type="ECO:0000256" key="1">
    <source>
        <dbReference type="SAM" id="Phobius"/>
    </source>
</evidence>
<proteinExistence type="predicted"/>
<dbReference type="EMBL" id="STGY01000083">
    <property type="protein sequence ID" value="THV33521.1"/>
    <property type="molecule type" value="Genomic_DNA"/>
</dbReference>
<protein>
    <submittedName>
        <fullName evidence="2">M50 family metallopeptidase</fullName>
    </submittedName>
</protein>